<evidence type="ECO:0000313" key="1">
    <source>
        <dbReference type="EMBL" id="PKI62586.1"/>
    </source>
</evidence>
<dbReference type="EMBL" id="PGOL01000961">
    <property type="protein sequence ID" value="PKI62586.1"/>
    <property type="molecule type" value="Genomic_DNA"/>
</dbReference>
<reference evidence="1 2" key="1">
    <citation type="submission" date="2017-11" db="EMBL/GenBank/DDBJ databases">
        <title>De-novo sequencing of pomegranate (Punica granatum L.) genome.</title>
        <authorList>
            <person name="Akparov Z."/>
            <person name="Amiraslanov A."/>
            <person name="Hajiyeva S."/>
            <person name="Abbasov M."/>
            <person name="Kaur K."/>
            <person name="Hamwieh A."/>
            <person name="Solovyev V."/>
            <person name="Salamov A."/>
            <person name="Braich B."/>
            <person name="Kosarev P."/>
            <person name="Mahmoud A."/>
            <person name="Hajiyev E."/>
            <person name="Babayeva S."/>
            <person name="Izzatullayeva V."/>
            <person name="Mammadov A."/>
            <person name="Mammadov A."/>
            <person name="Sharifova S."/>
            <person name="Ojaghi J."/>
            <person name="Eynullazada K."/>
            <person name="Bayramov B."/>
            <person name="Abdulazimova A."/>
            <person name="Shahmuradov I."/>
        </authorList>
    </citation>
    <scope>NUCLEOTIDE SEQUENCE [LARGE SCALE GENOMIC DNA]</scope>
    <source>
        <strain evidence="2">cv. AG2017</strain>
        <tissue evidence="1">Leaf</tissue>
    </source>
</reference>
<comment type="caution">
    <text evidence="1">The sequence shown here is derived from an EMBL/GenBank/DDBJ whole genome shotgun (WGS) entry which is preliminary data.</text>
</comment>
<dbReference type="Proteomes" id="UP000233551">
    <property type="component" value="Unassembled WGS sequence"/>
</dbReference>
<protein>
    <submittedName>
        <fullName evidence="1">Uncharacterized protein</fullName>
    </submittedName>
</protein>
<accession>A0A2I0K4F1</accession>
<dbReference type="AlphaFoldDB" id="A0A2I0K4F1"/>
<name>A0A2I0K4F1_PUNGR</name>
<proteinExistence type="predicted"/>
<gene>
    <name evidence="1" type="ORF">CRG98_017008</name>
</gene>
<organism evidence="1 2">
    <name type="scientific">Punica granatum</name>
    <name type="common">Pomegranate</name>
    <dbReference type="NCBI Taxonomy" id="22663"/>
    <lineage>
        <taxon>Eukaryota</taxon>
        <taxon>Viridiplantae</taxon>
        <taxon>Streptophyta</taxon>
        <taxon>Embryophyta</taxon>
        <taxon>Tracheophyta</taxon>
        <taxon>Spermatophyta</taxon>
        <taxon>Magnoliopsida</taxon>
        <taxon>eudicotyledons</taxon>
        <taxon>Gunneridae</taxon>
        <taxon>Pentapetalae</taxon>
        <taxon>rosids</taxon>
        <taxon>malvids</taxon>
        <taxon>Myrtales</taxon>
        <taxon>Lythraceae</taxon>
        <taxon>Punica</taxon>
    </lineage>
</organism>
<sequence>MAVAPLVKRSTWGSRPVIAPLSSEVDEAPNRYAESTVALSDVVDSGPWCPGNLAGRELDLTVRRNGHYWT</sequence>
<evidence type="ECO:0000313" key="2">
    <source>
        <dbReference type="Proteomes" id="UP000233551"/>
    </source>
</evidence>
<keyword evidence="2" id="KW-1185">Reference proteome</keyword>